<protein>
    <submittedName>
        <fullName evidence="1">Uncharacterized protein</fullName>
    </submittedName>
</protein>
<dbReference type="AlphaFoldDB" id="A0A392MT86"/>
<dbReference type="Proteomes" id="UP000265520">
    <property type="component" value="Unassembled WGS sequence"/>
</dbReference>
<keyword evidence="2" id="KW-1185">Reference proteome</keyword>
<proteinExistence type="predicted"/>
<evidence type="ECO:0000313" key="2">
    <source>
        <dbReference type="Proteomes" id="UP000265520"/>
    </source>
</evidence>
<dbReference type="EMBL" id="LXQA010018526">
    <property type="protein sequence ID" value="MCH90533.1"/>
    <property type="molecule type" value="Genomic_DNA"/>
</dbReference>
<name>A0A392MT86_9FABA</name>
<sequence>MKGLDDGTGLSGVAQDLSTKFAGADVANCAKVAENQESIEQHSIEIVDLSKESLEVSPDMKRPCPFVDVESDMRAKHVLKKIIKVEKE</sequence>
<accession>A0A392MT86</accession>
<evidence type="ECO:0000313" key="1">
    <source>
        <dbReference type="EMBL" id="MCH90533.1"/>
    </source>
</evidence>
<gene>
    <name evidence="1" type="ORF">A2U01_0011449</name>
</gene>
<comment type="caution">
    <text evidence="1">The sequence shown here is derived from an EMBL/GenBank/DDBJ whole genome shotgun (WGS) entry which is preliminary data.</text>
</comment>
<reference evidence="1 2" key="1">
    <citation type="journal article" date="2018" name="Front. Plant Sci.">
        <title>Red Clover (Trifolium pratense) and Zigzag Clover (T. medium) - A Picture of Genomic Similarities and Differences.</title>
        <authorList>
            <person name="Dluhosova J."/>
            <person name="Istvanek J."/>
            <person name="Nedelnik J."/>
            <person name="Repkova J."/>
        </authorList>
    </citation>
    <scope>NUCLEOTIDE SEQUENCE [LARGE SCALE GENOMIC DNA]</scope>
    <source>
        <strain evidence="2">cv. 10/8</strain>
        <tissue evidence="1">Leaf</tissue>
    </source>
</reference>
<organism evidence="1 2">
    <name type="scientific">Trifolium medium</name>
    <dbReference type="NCBI Taxonomy" id="97028"/>
    <lineage>
        <taxon>Eukaryota</taxon>
        <taxon>Viridiplantae</taxon>
        <taxon>Streptophyta</taxon>
        <taxon>Embryophyta</taxon>
        <taxon>Tracheophyta</taxon>
        <taxon>Spermatophyta</taxon>
        <taxon>Magnoliopsida</taxon>
        <taxon>eudicotyledons</taxon>
        <taxon>Gunneridae</taxon>
        <taxon>Pentapetalae</taxon>
        <taxon>rosids</taxon>
        <taxon>fabids</taxon>
        <taxon>Fabales</taxon>
        <taxon>Fabaceae</taxon>
        <taxon>Papilionoideae</taxon>
        <taxon>50 kb inversion clade</taxon>
        <taxon>NPAAA clade</taxon>
        <taxon>Hologalegina</taxon>
        <taxon>IRL clade</taxon>
        <taxon>Trifolieae</taxon>
        <taxon>Trifolium</taxon>
    </lineage>
</organism>